<dbReference type="InterPro" id="IPR050140">
    <property type="entry name" value="SRY-related_HMG-box_TF-like"/>
</dbReference>
<dbReference type="PANTHER" id="PTHR10270">
    <property type="entry name" value="SOX TRANSCRIPTION FACTOR"/>
    <property type="match status" value="1"/>
</dbReference>
<dbReference type="PROSITE" id="PS50118">
    <property type="entry name" value="HMG_BOX_2"/>
    <property type="match status" value="1"/>
</dbReference>
<dbReference type="SUPFAM" id="SSF47095">
    <property type="entry name" value="HMG-box"/>
    <property type="match status" value="1"/>
</dbReference>
<dbReference type="GO" id="GO:0000978">
    <property type="term" value="F:RNA polymerase II cis-regulatory region sequence-specific DNA binding"/>
    <property type="evidence" value="ECO:0007669"/>
    <property type="project" value="TreeGrafter"/>
</dbReference>
<comment type="caution">
    <text evidence="6">The sequence shown here is derived from an EMBL/GenBank/DDBJ whole genome shotgun (WGS) entry which is preliminary data.</text>
</comment>
<dbReference type="GO" id="GO:0030154">
    <property type="term" value="P:cell differentiation"/>
    <property type="evidence" value="ECO:0007669"/>
    <property type="project" value="TreeGrafter"/>
</dbReference>
<feature type="domain" description="HMG box" evidence="5">
    <location>
        <begin position="244"/>
        <end position="320"/>
    </location>
</feature>
<name>A0A8H7Q749_MORIS</name>
<evidence type="ECO:0000313" key="7">
    <source>
        <dbReference type="Proteomes" id="UP000654370"/>
    </source>
</evidence>
<keyword evidence="1 3" id="KW-0238">DNA-binding</keyword>
<organism evidence="6 7">
    <name type="scientific">Mortierella isabellina</name>
    <name type="common">Filamentous fungus</name>
    <name type="synonym">Umbelopsis isabellina</name>
    <dbReference type="NCBI Taxonomy" id="91625"/>
    <lineage>
        <taxon>Eukaryota</taxon>
        <taxon>Fungi</taxon>
        <taxon>Fungi incertae sedis</taxon>
        <taxon>Mucoromycota</taxon>
        <taxon>Mucoromycotina</taxon>
        <taxon>Umbelopsidomycetes</taxon>
        <taxon>Umbelopsidales</taxon>
        <taxon>Umbelopsidaceae</taxon>
        <taxon>Umbelopsis</taxon>
    </lineage>
</organism>
<proteinExistence type="predicted"/>
<evidence type="ECO:0000259" key="5">
    <source>
        <dbReference type="PROSITE" id="PS50118"/>
    </source>
</evidence>
<keyword evidence="3" id="KW-0539">Nucleus</keyword>
<dbReference type="CDD" id="cd01389">
    <property type="entry name" value="HMG-box_ROX1-like"/>
    <property type="match status" value="1"/>
</dbReference>
<accession>A0A8H7Q749</accession>
<reference evidence="6" key="1">
    <citation type="submission" date="2020-12" db="EMBL/GenBank/DDBJ databases">
        <title>Metabolic potential, ecology and presence of endohyphal bacteria is reflected in genomic diversity of Mucoromycotina.</title>
        <authorList>
            <person name="Muszewska A."/>
            <person name="Okrasinska A."/>
            <person name="Steczkiewicz K."/>
            <person name="Drgas O."/>
            <person name="Orlowska M."/>
            <person name="Perlinska-Lenart U."/>
            <person name="Aleksandrzak-Piekarczyk T."/>
            <person name="Szatraj K."/>
            <person name="Zielenkiewicz U."/>
            <person name="Pilsyk S."/>
            <person name="Malc E."/>
            <person name="Mieczkowski P."/>
            <person name="Kruszewska J.S."/>
            <person name="Biernat P."/>
            <person name="Pawlowska J."/>
        </authorList>
    </citation>
    <scope>NUCLEOTIDE SEQUENCE</scope>
    <source>
        <strain evidence="6">WA0000067209</strain>
    </source>
</reference>
<feature type="region of interest" description="Disordered" evidence="4">
    <location>
        <begin position="285"/>
        <end position="309"/>
    </location>
</feature>
<feature type="compositionally biased region" description="Basic and acidic residues" evidence="4">
    <location>
        <begin position="292"/>
        <end position="309"/>
    </location>
</feature>
<feature type="region of interest" description="Disordered" evidence="4">
    <location>
        <begin position="1"/>
        <end position="242"/>
    </location>
</feature>
<dbReference type="Proteomes" id="UP000654370">
    <property type="component" value="Unassembled WGS sequence"/>
</dbReference>
<keyword evidence="7" id="KW-1185">Reference proteome</keyword>
<dbReference type="GO" id="GO:0005634">
    <property type="term" value="C:nucleus"/>
    <property type="evidence" value="ECO:0007669"/>
    <property type="project" value="UniProtKB-UniRule"/>
</dbReference>
<gene>
    <name evidence="6" type="ORF">INT43_002409</name>
</gene>
<keyword evidence="2" id="KW-0804">Transcription</keyword>
<dbReference type="Gene3D" id="1.10.30.10">
    <property type="entry name" value="High mobility group box domain"/>
    <property type="match status" value="1"/>
</dbReference>
<feature type="compositionally biased region" description="Basic residues" evidence="4">
    <location>
        <begin position="324"/>
        <end position="338"/>
    </location>
</feature>
<evidence type="ECO:0000256" key="2">
    <source>
        <dbReference type="ARBA" id="ARBA00023163"/>
    </source>
</evidence>
<feature type="region of interest" description="Disordered" evidence="4">
    <location>
        <begin position="324"/>
        <end position="345"/>
    </location>
</feature>
<dbReference type="GO" id="GO:0000122">
    <property type="term" value="P:negative regulation of transcription by RNA polymerase II"/>
    <property type="evidence" value="ECO:0007669"/>
    <property type="project" value="TreeGrafter"/>
</dbReference>
<evidence type="ECO:0000256" key="1">
    <source>
        <dbReference type="ARBA" id="ARBA00023125"/>
    </source>
</evidence>
<evidence type="ECO:0000256" key="4">
    <source>
        <dbReference type="SAM" id="MobiDB-lite"/>
    </source>
</evidence>
<evidence type="ECO:0000313" key="6">
    <source>
        <dbReference type="EMBL" id="KAG2185971.1"/>
    </source>
</evidence>
<dbReference type="AlphaFoldDB" id="A0A8H7Q749"/>
<sequence length="345" mass="38395">MLLEPNPFVKSEHTYYSKASPPTEQLKDAQSAQDQPQPPATPTPSAAIDSIKYENASRRPPAQTMTSLKIPIPRRAEPPSPDMARPPHPSAIPAPGHAQAALRRPAVPIIPKPSTTTQKKGFHVVRYEVRQERYQLHPSAKPGARSGPNHNGPPSSAEGLQSSSGESDDSSDGSGSESDDSDDSGNSEDDDDDSETDAPAAINDADSKKKATTSTKRKRVSRPEGLVKVREEAGSSFMDKNAHIKRPRNAWIHFRCHYGQALKAQDPTLRTEDISNMSSRSLSRRASRRWAKLTDKQKKPWHDLAEQEKQAHKEAFPEYRYCPKRNAKKERQKYKRKQQIGSIMK</sequence>
<dbReference type="InterPro" id="IPR036910">
    <property type="entry name" value="HMG_box_dom_sf"/>
</dbReference>
<protein>
    <recommendedName>
        <fullName evidence="5">HMG box domain-containing protein</fullName>
    </recommendedName>
</protein>
<feature type="compositionally biased region" description="Basic and acidic residues" evidence="4">
    <location>
        <begin position="221"/>
        <end position="233"/>
    </location>
</feature>
<dbReference type="GO" id="GO:0001228">
    <property type="term" value="F:DNA-binding transcription activator activity, RNA polymerase II-specific"/>
    <property type="evidence" value="ECO:0007669"/>
    <property type="project" value="TreeGrafter"/>
</dbReference>
<dbReference type="Pfam" id="PF00505">
    <property type="entry name" value="HMG_box"/>
    <property type="match status" value="1"/>
</dbReference>
<dbReference type="SMART" id="SM00398">
    <property type="entry name" value="HMG"/>
    <property type="match status" value="1"/>
</dbReference>
<feature type="compositionally biased region" description="Acidic residues" evidence="4">
    <location>
        <begin position="166"/>
        <end position="196"/>
    </location>
</feature>
<dbReference type="EMBL" id="JAEPQZ010000001">
    <property type="protein sequence ID" value="KAG2185971.1"/>
    <property type="molecule type" value="Genomic_DNA"/>
</dbReference>
<dbReference type="OrthoDB" id="6247875at2759"/>
<evidence type="ECO:0000256" key="3">
    <source>
        <dbReference type="PROSITE-ProRule" id="PRU00267"/>
    </source>
</evidence>
<feature type="DNA-binding region" description="HMG box" evidence="3">
    <location>
        <begin position="244"/>
        <end position="320"/>
    </location>
</feature>
<feature type="compositionally biased region" description="Basic and acidic residues" evidence="4">
    <location>
        <begin position="125"/>
        <end position="135"/>
    </location>
</feature>
<feature type="compositionally biased region" description="Polar residues" evidence="4">
    <location>
        <begin position="148"/>
        <end position="161"/>
    </location>
</feature>
<dbReference type="InterPro" id="IPR009071">
    <property type="entry name" value="HMG_box_dom"/>
</dbReference>
<feature type="compositionally biased region" description="Pro residues" evidence="4">
    <location>
        <begin position="78"/>
        <end position="92"/>
    </location>
</feature>
<dbReference type="PANTHER" id="PTHR10270:SF161">
    <property type="entry name" value="SEX-DETERMINING REGION Y PROTEIN"/>
    <property type="match status" value="1"/>
</dbReference>